<dbReference type="CDD" id="cd00051">
    <property type="entry name" value="EFh"/>
    <property type="match status" value="1"/>
</dbReference>
<keyword evidence="4" id="KW-0812">Transmembrane</keyword>
<dbReference type="PANTHER" id="PTHR23055:SF167">
    <property type="entry name" value="EF-HAND DOMAIN-CONTAINING PROTEIN"/>
    <property type="match status" value="1"/>
</dbReference>
<dbReference type="InterPro" id="IPR028846">
    <property type="entry name" value="Recoverin"/>
</dbReference>
<dbReference type="InterPro" id="IPR011992">
    <property type="entry name" value="EF-hand-dom_pair"/>
</dbReference>
<evidence type="ECO:0000256" key="1">
    <source>
        <dbReference type="ARBA" id="ARBA00022723"/>
    </source>
</evidence>
<proteinExistence type="predicted"/>
<dbReference type="SMART" id="SM00054">
    <property type="entry name" value="EFh"/>
    <property type="match status" value="1"/>
</dbReference>
<dbReference type="Gene3D" id="1.10.238.10">
    <property type="entry name" value="EF-hand"/>
    <property type="match status" value="1"/>
</dbReference>
<dbReference type="PROSITE" id="PS00018">
    <property type="entry name" value="EF_HAND_1"/>
    <property type="match status" value="1"/>
</dbReference>
<dbReference type="Proteomes" id="UP000807504">
    <property type="component" value="Unassembled WGS sequence"/>
</dbReference>
<comment type="caution">
    <text evidence="6">The sequence shown here is derived from an EMBL/GenBank/DDBJ whole genome shotgun (WGS) entry which is preliminary data.</text>
</comment>
<feature type="transmembrane region" description="Helical" evidence="4">
    <location>
        <begin position="136"/>
        <end position="155"/>
    </location>
</feature>
<evidence type="ECO:0000313" key="7">
    <source>
        <dbReference type="Proteomes" id="UP000807504"/>
    </source>
</evidence>
<dbReference type="SUPFAM" id="SSF47473">
    <property type="entry name" value="EF-hand"/>
    <property type="match status" value="1"/>
</dbReference>
<dbReference type="AlphaFoldDB" id="A0A8T0G2Q1"/>
<protein>
    <submittedName>
        <fullName evidence="6">Calsenilin like protein</fullName>
    </submittedName>
</protein>
<keyword evidence="2" id="KW-0677">Repeat</keyword>
<evidence type="ECO:0000256" key="4">
    <source>
        <dbReference type="SAM" id="Phobius"/>
    </source>
</evidence>
<dbReference type="PROSITE" id="PS50222">
    <property type="entry name" value="EF_HAND_2"/>
    <property type="match status" value="1"/>
</dbReference>
<accession>A0A8T0G2Q1</accession>
<dbReference type="InterPro" id="IPR018247">
    <property type="entry name" value="EF_Hand_1_Ca_BS"/>
</dbReference>
<keyword evidence="4" id="KW-1133">Transmembrane helix</keyword>
<dbReference type="GO" id="GO:0005509">
    <property type="term" value="F:calcium ion binding"/>
    <property type="evidence" value="ECO:0007669"/>
    <property type="project" value="InterPro"/>
</dbReference>
<feature type="domain" description="EF-hand" evidence="5">
    <location>
        <begin position="6"/>
        <end position="41"/>
    </location>
</feature>
<organism evidence="6 7">
    <name type="scientific">Argiope bruennichi</name>
    <name type="common">Wasp spider</name>
    <name type="synonym">Aranea bruennichi</name>
    <dbReference type="NCBI Taxonomy" id="94029"/>
    <lineage>
        <taxon>Eukaryota</taxon>
        <taxon>Metazoa</taxon>
        <taxon>Ecdysozoa</taxon>
        <taxon>Arthropoda</taxon>
        <taxon>Chelicerata</taxon>
        <taxon>Arachnida</taxon>
        <taxon>Araneae</taxon>
        <taxon>Araneomorphae</taxon>
        <taxon>Entelegynae</taxon>
        <taxon>Araneoidea</taxon>
        <taxon>Araneidae</taxon>
        <taxon>Argiope</taxon>
    </lineage>
</organism>
<dbReference type="PRINTS" id="PR00450">
    <property type="entry name" value="RECOVERIN"/>
</dbReference>
<sequence>MLTRGPTVDKLKWTFRLYDLNGDGRIDREEIREIISSIYLMLGRHTEPSVEHDTPAQHADKVFEATTPQIRSLKSLYMMCKKRRERDLVHAAFGHGALTTGGSSPGRRTIHLLTVCLVKRTDRFEQFLPLERRQNILKIILLPFVAFIASFQFLLKRFWKGAEQWSPSCFV</sequence>
<name>A0A8T0G2Q1_ARGBR</name>
<dbReference type="PANTHER" id="PTHR23055">
    <property type="entry name" value="CALCIUM BINDING PROTEINS"/>
    <property type="match status" value="1"/>
</dbReference>
<keyword evidence="4" id="KW-0472">Membrane</keyword>
<evidence type="ECO:0000256" key="2">
    <source>
        <dbReference type="ARBA" id="ARBA00022737"/>
    </source>
</evidence>
<evidence type="ECO:0000256" key="3">
    <source>
        <dbReference type="ARBA" id="ARBA00022837"/>
    </source>
</evidence>
<reference evidence="6" key="2">
    <citation type="submission" date="2020-06" db="EMBL/GenBank/DDBJ databases">
        <authorList>
            <person name="Sheffer M."/>
        </authorList>
    </citation>
    <scope>NUCLEOTIDE SEQUENCE</scope>
</reference>
<evidence type="ECO:0000313" key="6">
    <source>
        <dbReference type="EMBL" id="KAF8795533.1"/>
    </source>
</evidence>
<keyword evidence="3" id="KW-0106">Calcium</keyword>
<evidence type="ECO:0000259" key="5">
    <source>
        <dbReference type="PROSITE" id="PS50222"/>
    </source>
</evidence>
<keyword evidence="1" id="KW-0479">Metal-binding</keyword>
<reference evidence="6" key="1">
    <citation type="journal article" date="2020" name="bioRxiv">
        <title>Chromosome-level reference genome of the European wasp spider Argiope bruennichi: a resource for studies on range expansion and evolutionary adaptation.</title>
        <authorList>
            <person name="Sheffer M.M."/>
            <person name="Hoppe A."/>
            <person name="Krehenwinkel H."/>
            <person name="Uhl G."/>
            <person name="Kuss A.W."/>
            <person name="Jensen L."/>
            <person name="Jensen C."/>
            <person name="Gillespie R.G."/>
            <person name="Hoff K.J."/>
            <person name="Prost S."/>
        </authorList>
    </citation>
    <scope>NUCLEOTIDE SEQUENCE</scope>
</reference>
<dbReference type="Pfam" id="PF00036">
    <property type="entry name" value="EF-hand_1"/>
    <property type="match status" value="1"/>
</dbReference>
<dbReference type="EMBL" id="JABXBU010000001">
    <property type="protein sequence ID" value="KAF8795533.1"/>
    <property type="molecule type" value="Genomic_DNA"/>
</dbReference>
<dbReference type="InterPro" id="IPR002048">
    <property type="entry name" value="EF_hand_dom"/>
</dbReference>
<gene>
    <name evidence="6" type="ORF">HNY73_000024</name>
</gene>
<keyword evidence="7" id="KW-1185">Reference proteome</keyword>